<feature type="region of interest" description="Disordered" evidence="1">
    <location>
        <begin position="1"/>
        <end position="109"/>
    </location>
</feature>
<dbReference type="EMBL" id="GBEZ01010431">
    <property type="protein sequence ID" value="JAC75245.1"/>
    <property type="molecule type" value="Transcribed_RNA"/>
</dbReference>
<reference evidence="2" key="1">
    <citation type="submission" date="2014-05" db="EMBL/GenBank/DDBJ databases">
        <title>The transcriptome of the halophilic microalga Tetraselmis sp. GSL018 isolated from the Great Salt Lake, Utah.</title>
        <authorList>
            <person name="Jinkerson R.E."/>
            <person name="D'Adamo S."/>
            <person name="Posewitz M.C."/>
        </authorList>
    </citation>
    <scope>NUCLEOTIDE SEQUENCE</scope>
    <source>
        <strain evidence="2">GSL018</strain>
    </source>
</reference>
<evidence type="ECO:0000256" key="1">
    <source>
        <dbReference type="SAM" id="MobiDB-lite"/>
    </source>
</evidence>
<feature type="non-terminal residue" evidence="2">
    <location>
        <position position="109"/>
    </location>
</feature>
<name>A0A061RX32_9CHLO</name>
<feature type="compositionally biased region" description="Pro residues" evidence="1">
    <location>
        <begin position="37"/>
        <end position="47"/>
    </location>
</feature>
<proteinExistence type="predicted"/>
<feature type="non-terminal residue" evidence="2">
    <location>
        <position position="1"/>
    </location>
</feature>
<sequence>RPLPPTSGRSCPPWSPSSPTTSAAAESGRCRRSRHPSFPPPPPPLRPPSNRDLRVPPLPPGHSRRGVVRRDAPDEVLEGRTPPVPDSPPRPSVADSSQGATDVGERGAM</sequence>
<protein>
    <submittedName>
        <fullName evidence="2">Uncharacterized protein</fullName>
    </submittedName>
</protein>
<feature type="compositionally biased region" description="Pro residues" evidence="1">
    <location>
        <begin position="82"/>
        <end position="91"/>
    </location>
</feature>
<organism evidence="2">
    <name type="scientific">Tetraselmis sp. GSL018</name>
    <dbReference type="NCBI Taxonomy" id="582737"/>
    <lineage>
        <taxon>Eukaryota</taxon>
        <taxon>Viridiplantae</taxon>
        <taxon>Chlorophyta</taxon>
        <taxon>core chlorophytes</taxon>
        <taxon>Chlorodendrophyceae</taxon>
        <taxon>Chlorodendrales</taxon>
        <taxon>Chlorodendraceae</taxon>
        <taxon>Tetraselmis</taxon>
    </lineage>
</organism>
<gene>
    <name evidence="2" type="ORF">TSPGSL018_23660</name>
</gene>
<accession>A0A061RX32</accession>
<dbReference type="AlphaFoldDB" id="A0A061RX32"/>
<evidence type="ECO:0000313" key="2">
    <source>
        <dbReference type="EMBL" id="JAC75245.1"/>
    </source>
</evidence>